<name>A0A1T4JQW1_9FIRM</name>
<keyword evidence="3" id="KW-1185">Reference proteome</keyword>
<reference evidence="3" key="1">
    <citation type="submission" date="2017-02" db="EMBL/GenBank/DDBJ databases">
        <authorList>
            <person name="Varghese N."/>
            <person name="Submissions S."/>
        </authorList>
    </citation>
    <scope>NUCLEOTIDE SEQUENCE [LARGE SCALE GENOMIC DNA]</scope>
    <source>
        <strain evidence="3">ATCC BAA-73</strain>
    </source>
</reference>
<organism evidence="2 3">
    <name type="scientific">Selenihalanaerobacter shriftii</name>
    <dbReference type="NCBI Taxonomy" id="142842"/>
    <lineage>
        <taxon>Bacteria</taxon>
        <taxon>Bacillati</taxon>
        <taxon>Bacillota</taxon>
        <taxon>Clostridia</taxon>
        <taxon>Halanaerobiales</taxon>
        <taxon>Halobacteroidaceae</taxon>
        <taxon>Selenihalanaerobacter</taxon>
    </lineage>
</organism>
<feature type="domain" description="DUF1540" evidence="1">
    <location>
        <begin position="4"/>
        <end position="39"/>
    </location>
</feature>
<dbReference type="Proteomes" id="UP000190625">
    <property type="component" value="Unassembled WGS sequence"/>
</dbReference>
<dbReference type="AlphaFoldDB" id="A0A1T4JQW1"/>
<evidence type="ECO:0000313" key="3">
    <source>
        <dbReference type="Proteomes" id="UP000190625"/>
    </source>
</evidence>
<gene>
    <name evidence="2" type="ORF">SAMN02745118_00338</name>
</gene>
<dbReference type="InterPro" id="IPR011437">
    <property type="entry name" value="DUF1540"/>
</dbReference>
<dbReference type="EMBL" id="FUWM01000004">
    <property type="protein sequence ID" value="SJZ32566.1"/>
    <property type="molecule type" value="Genomic_DNA"/>
</dbReference>
<evidence type="ECO:0000259" key="1">
    <source>
        <dbReference type="Pfam" id="PF07561"/>
    </source>
</evidence>
<dbReference type="OrthoDB" id="1684758at2"/>
<protein>
    <recommendedName>
        <fullName evidence="1">DUF1540 domain-containing protein</fullName>
    </recommendedName>
</protein>
<dbReference type="RefSeq" id="WP_159442866.1">
    <property type="nucleotide sequence ID" value="NZ_FUWM01000004.1"/>
</dbReference>
<evidence type="ECO:0000313" key="2">
    <source>
        <dbReference type="EMBL" id="SJZ32566.1"/>
    </source>
</evidence>
<dbReference type="Pfam" id="PF07561">
    <property type="entry name" value="DUF1540"/>
    <property type="match status" value="1"/>
</dbReference>
<sequence length="42" mass="4652">MAKVGCEVTECIYNKQKACDAGKIEIQNDGHQDTDCKTFSTK</sequence>
<accession>A0A1T4JQW1</accession>
<proteinExistence type="predicted"/>